<dbReference type="InterPro" id="IPR036278">
    <property type="entry name" value="Sialidase_sf"/>
</dbReference>
<evidence type="ECO:0000313" key="3">
    <source>
        <dbReference type="Proteomes" id="UP000321926"/>
    </source>
</evidence>
<sequence>MSKGITYSFHSITYIFLGLVLLLSGCQTSATDAVTAPTPFRISEAGLAASCPFLTKDQQGRVVLSWVQASDSLGNYLLTYAVSEDGDETFGTPRPIPTTKGVYPHDENLSKILFRQNGDIIAMFAVSNPREQNSYAGLVYYTQSFDKGRTWTEPRQLATNTQESIDERYFDMELLPDGEVAAIWLDSRKEDQAHGSSLYFARTKGREGFVGEKVIDSDLCQCCRTDLYLDEEGRLHVAYRGILNRQIRDMMYMVSADGGNSFSEPERISEDNWLIDGCPHTGPAMAATAGGMHFAWFTMGGGHGVYYARKANDKPFTKREVVSQAPAARHPQMAALSGGNLAIVWDEQAARQTAPNHQVGLQLRNGNGDFLHAKPITPDTLNAVYPVISPLSENRLLVAYTVKGTGATEVWCQVISAEAR</sequence>
<evidence type="ECO:0000313" key="2">
    <source>
        <dbReference type="EMBL" id="TXK48748.1"/>
    </source>
</evidence>
<dbReference type="AlphaFoldDB" id="A0A5C8KA12"/>
<feature type="domain" description="Sialidase" evidence="1">
    <location>
        <begin position="112"/>
        <end position="270"/>
    </location>
</feature>
<keyword evidence="3" id="KW-1185">Reference proteome</keyword>
<dbReference type="Gene3D" id="2.120.10.10">
    <property type="match status" value="1"/>
</dbReference>
<proteinExistence type="predicted"/>
<dbReference type="SUPFAM" id="SSF50939">
    <property type="entry name" value="Sialidases"/>
    <property type="match status" value="1"/>
</dbReference>
<dbReference type="PROSITE" id="PS51257">
    <property type="entry name" value="PROKAR_LIPOPROTEIN"/>
    <property type="match status" value="1"/>
</dbReference>
<evidence type="ECO:0000259" key="1">
    <source>
        <dbReference type="Pfam" id="PF13088"/>
    </source>
</evidence>
<reference evidence="2 3" key="1">
    <citation type="submission" date="2019-08" db="EMBL/GenBank/DDBJ databases">
        <authorList>
            <person name="Shi S."/>
        </authorList>
    </citation>
    <scope>NUCLEOTIDE SEQUENCE [LARGE SCALE GENOMIC DNA]</scope>
    <source>
        <strain evidence="2 3">GY10130</strain>
    </source>
</reference>
<organism evidence="2 3">
    <name type="scientific">Pontibacter qinzhouensis</name>
    <dbReference type="NCBI Taxonomy" id="2603253"/>
    <lineage>
        <taxon>Bacteria</taxon>
        <taxon>Pseudomonadati</taxon>
        <taxon>Bacteroidota</taxon>
        <taxon>Cytophagia</taxon>
        <taxon>Cytophagales</taxon>
        <taxon>Hymenobacteraceae</taxon>
        <taxon>Pontibacter</taxon>
    </lineage>
</organism>
<dbReference type="RefSeq" id="WP_147921174.1">
    <property type="nucleotide sequence ID" value="NZ_VRTY01000022.1"/>
</dbReference>
<dbReference type="OrthoDB" id="9764969at2"/>
<comment type="caution">
    <text evidence="2">The sequence shown here is derived from an EMBL/GenBank/DDBJ whole genome shotgun (WGS) entry which is preliminary data.</text>
</comment>
<dbReference type="Proteomes" id="UP000321926">
    <property type="component" value="Unassembled WGS sequence"/>
</dbReference>
<dbReference type="CDD" id="cd15482">
    <property type="entry name" value="Sialidase_non-viral"/>
    <property type="match status" value="1"/>
</dbReference>
<dbReference type="EMBL" id="VRTY01000022">
    <property type="protein sequence ID" value="TXK48748.1"/>
    <property type="molecule type" value="Genomic_DNA"/>
</dbReference>
<protein>
    <submittedName>
        <fullName evidence="2">Exo-alpha-sialidase</fullName>
    </submittedName>
</protein>
<dbReference type="InterPro" id="IPR011040">
    <property type="entry name" value="Sialidase"/>
</dbReference>
<gene>
    <name evidence="2" type="ORF">FVR03_07765</name>
</gene>
<name>A0A5C8KA12_9BACT</name>
<accession>A0A5C8KA12</accession>
<dbReference type="Pfam" id="PF13088">
    <property type="entry name" value="BNR_2"/>
    <property type="match status" value="1"/>
</dbReference>